<evidence type="ECO:0000313" key="1">
    <source>
        <dbReference type="EMBL" id="SUZ47373.1"/>
    </source>
</evidence>
<dbReference type="GO" id="GO:0006450">
    <property type="term" value="P:regulation of translational fidelity"/>
    <property type="evidence" value="ECO:0007669"/>
    <property type="project" value="InterPro"/>
</dbReference>
<dbReference type="NCBIfam" id="TIGR00135">
    <property type="entry name" value="gatC"/>
    <property type="match status" value="1"/>
</dbReference>
<dbReference type="Pfam" id="PF02686">
    <property type="entry name" value="GatC"/>
    <property type="match status" value="1"/>
</dbReference>
<evidence type="ECO:0008006" key="2">
    <source>
        <dbReference type="Google" id="ProtNLM"/>
    </source>
</evidence>
<dbReference type="EMBL" id="UINC01000012">
    <property type="protein sequence ID" value="SUZ47373.1"/>
    <property type="molecule type" value="Genomic_DNA"/>
</dbReference>
<name>A0A381N160_9ZZZZ</name>
<dbReference type="SUPFAM" id="SSF141000">
    <property type="entry name" value="Glu-tRNAGln amidotransferase C subunit"/>
    <property type="match status" value="1"/>
</dbReference>
<dbReference type="Gene3D" id="1.10.20.60">
    <property type="entry name" value="Glu-tRNAGln amidotransferase C subunit, N-terminal domain"/>
    <property type="match status" value="1"/>
</dbReference>
<dbReference type="PANTHER" id="PTHR15004">
    <property type="entry name" value="GLUTAMYL-TRNA(GLN) AMIDOTRANSFERASE SUBUNIT C, MITOCHONDRIAL"/>
    <property type="match status" value="1"/>
</dbReference>
<dbReference type="InterPro" id="IPR003837">
    <property type="entry name" value="GatC"/>
</dbReference>
<gene>
    <name evidence="1" type="ORF">METZ01_LOCUS227</name>
</gene>
<reference evidence="1" key="1">
    <citation type="submission" date="2018-05" db="EMBL/GenBank/DDBJ databases">
        <authorList>
            <person name="Lanie J.A."/>
            <person name="Ng W.-L."/>
            <person name="Kazmierczak K.M."/>
            <person name="Andrzejewski T.M."/>
            <person name="Davidsen T.M."/>
            <person name="Wayne K.J."/>
            <person name="Tettelin H."/>
            <person name="Glass J.I."/>
            <person name="Rusch D."/>
            <person name="Podicherti R."/>
            <person name="Tsui H.-C.T."/>
            <person name="Winkler M.E."/>
        </authorList>
    </citation>
    <scope>NUCLEOTIDE SEQUENCE</scope>
</reference>
<dbReference type="HAMAP" id="MF_00122">
    <property type="entry name" value="GatC"/>
    <property type="match status" value="1"/>
</dbReference>
<sequence length="95" mass="11045">MAITKSDIEHLCGLSKLNLDDDEIPIYLQQMTDILEMIEQLQSADTDEIIPMAHPLDMHQRLREDKVIDTNDRDIYQKNSLNAEEGFYKVPKVIE</sequence>
<protein>
    <recommendedName>
        <fullName evidence="2">Aspartyl/glutamyl-tRNA(Asn/Gln) amidotransferase subunit C</fullName>
    </recommendedName>
</protein>
<accession>A0A381N160</accession>
<dbReference type="PANTHER" id="PTHR15004:SF0">
    <property type="entry name" value="GLUTAMYL-TRNA(GLN) AMIDOTRANSFERASE SUBUNIT C, MITOCHONDRIAL"/>
    <property type="match status" value="1"/>
</dbReference>
<dbReference type="GO" id="GO:0070681">
    <property type="term" value="P:glutaminyl-tRNAGln biosynthesis via transamidation"/>
    <property type="evidence" value="ECO:0007669"/>
    <property type="project" value="TreeGrafter"/>
</dbReference>
<dbReference type="AlphaFoldDB" id="A0A381N160"/>
<proteinExistence type="inferred from homology"/>
<organism evidence="1">
    <name type="scientific">marine metagenome</name>
    <dbReference type="NCBI Taxonomy" id="408172"/>
    <lineage>
        <taxon>unclassified sequences</taxon>
        <taxon>metagenomes</taxon>
        <taxon>ecological metagenomes</taxon>
    </lineage>
</organism>
<dbReference type="InterPro" id="IPR036113">
    <property type="entry name" value="Asp/Glu-ADT_sf_sub_c"/>
</dbReference>